<organism evidence="1 2">
    <name type="scientific">Gottschalkia purinilytica</name>
    <name type="common">Clostridium purinilyticum</name>
    <dbReference type="NCBI Taxonomy" id="1503"/>
    <lineage>
        <taxon>Bacteria</taxon>
        <taxon>Bacillati</taxon>
        <taxon>Bacillota</taxon>
        <taxon>Tissierellia</taxon>
        <taxon>Tissierellales</taxon>
        <taxon>Gottschalkiaceae</taxon>
        <taxon>Gottschalkia</taxon>
    </lineage>
</organism>
<reference evidence="2" key="1">
    <citation type="submission" date="2015-07" db="EMBL/GenBank/DDBJ databases">
        <title>Draft genome sequence of the purine-degrading Gottschalkia purinilyticum DSM 1384 (formerly Clostridium purinilyticum).</title>
        <authorList>
            <person name="Poehlein A."/>
            <person name="Schiel-Bengelsdorf B."/>
            <person name="Bengelsdorf F.R."/>
            <person name="Daniel R."/>
            <person name="Duerre P."/>
        </authorList>
    </citation>
    <scope>NUCLEOTIDE SEQUENCE [LARGE SCALE GENOMIC DNA]</scope>
    <source>
        <strain evidence="2">DSM 1384</strain>
    </source>
</reference>
<evidence type="ECO:0000313" key="1">
    <source>
        <dbReference type="EMBL" id="KNF08873.1"/>
    </source>
</evidence>
<evidence type="ECO:0000313" key="2">
    <source>
        <dbReference type="Proteomes" id="UP000037267"/>
    </source>
</evidence>
<dbReference type="NCBIfam" id="NF045794">
    <property type="entry name" value="CsxC_fam"/>
    <property type="match status" value="1"/>
</dbReference>
<gene>
    <name evidence="1" type="ORF">CLPU_5c01800</name>
</gene>
<dbReference type="InterPro" id="IPR054845">
    <property type="entry name" value="Exosporium_prot_C"/>
</dbReference>
<accession>A0A0L0WBJ8</accession>
<keyword evidence="2" id="KW-1185">Reference proteome</keyword>
<dbReference type="AlphaFoldDB" id="A0A0L0WBJ8"/>
<comment type="caution">
    <text evidence="1">The sequence shown here is derived from an EMBL/GenBank/DDBJ whole genome shotgun (WGS) entry which is preliminary data.</text>
</comment>
<name>A0A0L0WBJ8_GOTPU</name>
<dbReference type="Proteomes" id="UP000037267">
    <property type="component" value="Unassembled WGS sequence"/>
</dbReference>
<proteinExistence type="predicted"/>
<dbReference type="PATRIC" id="fig|1503.3.peg.2705"/>
<evidence type="ECO:0008006" key="3">
    <source>
        <dbReference type="Google" id="ProtNLM"/>
    </source>
</evidence>
<protein>
    <recommendedName>
        <fullName evidence="3">SipL SPOCS domain-containing protein</fullName>
    </recommendedName>
</protein>
<dbReference type="EMBL" id="LGSS01000005">
    <property type="protein sequence ID" value="KNF08873.1"/>
    <property type="molecule type" value="Genomic_DNA"/>
</dbReference>
<sequence>MLSGEKTSVDIVIIISLKIKISFTKRAYKNIMLSGEKTSVDIIIVINLEEEIILNRVNYNVDNVQVFNNPCAANGGAKKADSAKSKKCVDVKGGVIDTCDNSPVPLTPIETGAVAKIPVVLAELTVQFNVTSKIDLPEPALEIKDIKKRVKITQCLLLQNTNVLFIKGFVRKNIQFATKDCSNKKGVCGDIRHCTVDVPFECSTPVTFNGNQPLPVINNTSNEFEYFRVEKLPNNFAEKDKLLSGDFSEFNQTSTEFFNELPFCELICSRIVEFDEFLDRYRPSKGDLPFEEKLFDKIEEKMVIFLTLKILQKQQVAISPTNG</sequence>